<reference evidence="4" key="1">
    <citation type="submission" date="2020-05" db="EMBL/GenBank/DDBJ databases">
        <authorList>
            <person name="Chiriac C."/>
            <person name="Salcher M."/>
            <person name="Ghai R."/>
            <person name="Kavagutti S V."/>
        </authorList>
    </citation>
    <scope>NUCLEOTIDE SEQUENCE</scope>
</reference>
<sequence length="252" mass="27455">MNGTFRSGSLTLHRYLATPSGVSESLPGVILCHGFPIGPLDARQAGVTFPQLMDRIANDLGWAAMTFTFRGCGSSEGDFSMQGWVDDLRAAVDHLVDTVSPQGVWLVGTNTGAALSLCVAADDPRVRGCALLGPRADFDDWASQPRRFLEHAREIGAIRTPGFPKNFDEWSRELRRFRPVDAASRFAPRPLLVMHGEEDESVPVADARVLAQAHGSAELRVVAGAGHRLRHDPRAVAVLIGWLDRQRALIVE</sequence>
<dbReference type="InterPro" id="IPR050261">
    <property type="entry name" value="FrsA_esterase"/>
</dbReference>
<evidence type="ECO:0000313" key="4">
    <source>
        <dbReference type="EMBL" id="CAB4560772.1"/>
    </source>
</evidence>
<keyword evidence="1" id="KW-0378">Hydrolase</keyword>
<organism evidence="4">
    <name type="scientific">freshwater metagenome</name>
    <dbReference type="NCBI Taxonomy" id="449393"/>
    <lineage>
        <taxon>unclassified sequences</taxon>
        <taxon>metagenomes</taxon>
        <taxon>ecological metagenomes</taxon>
    </lineage>
</organism>
<protein>
    <submittedName>
        <fullName evidence="4">Unannotated protein</fullName>
    </submittedName>
</protein>
<dbReference type="InterPro" id="IPR000073">
    <property type="entry name" value="AB_hydrolase_1"/>
</dbReference>
<feature type="domain" description="AB hydrolase-1" evidence="3">
    <location>
        <begin position="29"/>
        <end position="237"/>
    </location>
</feature>
<dbReference type="GO" id="GO:0016788">
    <property type="term" value="F:hydrolase activity, acting on ester bonds"/>
    <property type="evidence" value="ECO:0007669"/>
    <property type="project" value="UniProtKB-ARBA"/>
</dbReference>
<dbReference type="SUPFAM" id="SSF53474">
    <property type="entry name" value="alpha/beta-Hydrolases"/>
    <property type="match status" value="1"/>
</dbReference>
<evidence type="ECO:0000256" key="1">
    <source>
        <dbReference type="ARBA" id="ARBA00022801"/>
    </source>
</evidence>
<accession>A0A6J6DA86</accession>
<comment type="similarity">
    <text evidence="2">Belongs to the AB hydrolase superfamily. FUS2 hydrolase family.</text>
</comment>
<dbReference type="EMBL" id="CAEZTC010000092">
    <property type="protein sequence ID" value="CAB4560772.1"/>
    <property type="molecule type" value="Genomic_DNA"/>
</dbReference>
<proteinExistence type="inferred from homology"/>
<dbReference type="PANTHER" id="PTHR22946:SF9">
    <property type="entry name" value="POLYKETIDE TRANSFERASE AF380"/>
    <property type="match status" value="1"/>
</dbReference>
<evidence type="ECO:0000256" key="2">
    <source>
        <dbReference type="ARBA" id="ARBA00038115"/>
    </source>
</evidence>
<name>A0A6J6DA86_9ZZZZ</name>
<dbReference type="Gene3D" id="3.40.50.1820">
    <property type="entry name" value="alpha/beta hydrolase"/>
    <property type="match status" value="1"/>
</dbReference>
<dbReference type="InterPro" id="IPR029058">
    <property type="entry name" value="AB_hydrolase_fold"/>
</dbReference>
<gene>
    <name evidence="4" type="ORF">UFOPK1572_00819</name>
</gene>
<dbReference type="Pfam" id="PF12697">
    <property type="entry name" value="Abhydrolase_6"/>
    <property type="match status" value="1"/>
</dbReference>
<evidence type="ECO:0000259" key="3">
    <source>
        <dbReference type="Pfam" id="PF12697"/>
    </source>
</evidence>
<dbReference type="PANTHER" id="PTHR22946">
    <property type="entry name" value="DIENELACTONE HYDROLASE DOMAIN-CONTAINING PROTEIN-RELATED"/>
    <property type="match status" value="1"/>
</dbReference>
<dbReference type="AlphaFoldDB" id="A0A6J6DA86"/>